<protein>
    <submittedName>
        <fullName evidence="2">Uncharacterized protein</fullName>
    </submittedName>
</protein>
<evidence type="ECO:0000313" key="1">
    <source>
        <dbReference type="Proteomes" id="UP000887575"/>
    </source>
</evidence>
<accession>A0AAF3FFS3</accession>
<proteinExistence type="predicted"/>
<keyword evidence="1" id="KW-1185">Reference proteome</keyword>
<name>A0AAF3FFS3_9BILA</name>
<evidence type="ECO:0000313" key="2">
    <source>
        <dbReference type="WBParaSite" id="MBELARI_LOCUS5894"/>
    </source>
</evidence>
<sequence length="75" mass="8935">MLKNLIPEPDLSFDGIPLYPEFLPCLQILRRKSRGRGKNTQLPFVFRRFYKNEEEMMTSAEFDIDGRSKHSTKHY</sequence>
<dbReference type="AlphaFoldDB" id="A0AAF3FFS3"/>
<dbReference type="WBParaSite" id="MBELARI_LOCUS5894">
    <property type="protein sequence ID" value="MBELARI_LOCUS5894"/>
    <property type="gene ID" value="MBELARI_LOCUS5894"/>
</dbReference>
<dbReference type="Proteomes" id="UP000887575">
    <property type="component" value="Unassembled WGS sequence"/>
</dbReference>
<organism evidence="1 2">
    <name type="scientific">Mesorhabditis belari</name>
    <dbReference type="NCBI Taxonomy" id="2138241"/>
    <lineage>
        <taxon>Eukaryota</taxon>
        <taxon>Metazoa</taxon>
        <taxon>Ecdysozoa</taxon>
        <taxon>Nematoda</taxon>
        <taxon>Chromadorea</taxon>
        <taxon>Rhabditida</taxon>
        <taxon>Rhabditina</taxon>
        <taxon>Rhabditomorpha</taxon>
        <taxon>Rhabditoidea</taxon>
        <taxon>Rhabditidae</taxon>
        <taxon>Mesorhabditinae</taxon>
        <taxon>Mesorhabditis</taxon>
    </lineage>
</organism>
<reference evidence="2" key="1">
    <citation type="submission" date="2024-02" db="UniProtKB">
        <authorList>
            <consortium name="WormBaseParasite"/>
        </authorList>
    </citation>
    <scope>IDENTIFICATION</scope>
</reference>